<protein>
    <recommendedName>
        <fullName evidence="1">BTB domain-containing protein</fullName>
    </recommendedName>
</protein>
<dbReference type="Pfam" id="PF07707">
    <property type="entry name" value="BACK"/>
    <property type="match status" value="1"/>
</dbReference>
<dbReference type="SUPFAM" id="SSF54695">
    <property type="entry name" value="POZ domain"/>
    <property type="match status" value="1"/>
</dbReference>
<gene>
    <name evidence="2" type="ORF">ILUMI_19663</name>
</gene>
<dbReference type="Gene3D" id="1.25.40.420">
    <property type="match status" value="1"/>
</dbReference>
<dbReference type="Pfam" id="PF00651">
    <property type="entry name" value="BTB"/>
    <property type="match status" value="1"/>
</dbReference>
<dbReference type="Gene3D" id="3.30.710.10">
    <property type="entry name" value="Potassium Channel Kv1.1, Chain A"/>
    <property type="match status" value="1"/>
</dbReference>
<dbReference type="AlphaFoldDB" id="A0A8K0CMJ1"/>
<proteinExistence type="predicted"/>
<evidence type="ECO:0000259" key="1">
    <source>
        <dbReference type="PROSITE" id="PS50097"/>
    </source>
</evidence>
<dbReference type="PROSITE" id="PS50097">
    <property type="entry name" value="BTB"/>
    <property type="match status" value="1"/>
</dbReference>
<evidence type="ECO:0000313" key="3">
    <source>
        <dbReference type="Proteomes" id="UP000801492"/>
    </source>
</evidence>
<dbReference type="InterPro" id="IPR000210">
    <property type="entry name" value="BTB/POZ_dom"/>
</dbReference>
<dbReference type="InterPro" id="IPR011333">
    <property type="entry name" value="SKP1/BTB/POZ_sf"/>
</dbReference>
<sequence>MSDWQVSIRDRVRHFFYSKDLSDCQFQVGTGSSSQLFKVHKFIMAISSPVFEAMLFGLMANDRPILIEDIEPDVFETMLEYMYTDNVTLVSSDHCYELYYAAKKYMLPFLQKKCIEFLQSNINAENACRGYEFAKLFDEPSFMKQCLDFIKYQGTSVLTETSLKDVKLTTIITILDEDSLNVASEVTLFKAVEMCADNNDKDVTEST</sequence>
<dbReference type="SMART" id="SM00225">
    <property type="entry name" value="BTB"/>
    <property type="match status" value="1"/>
</dbReference>
<dbReference type="GO" id="GO:0000932">
    <property type="term" value="C:P-body"/>
    <property type="evidence" value="ECO:0007669"/>
    <property type="project" value="TreeGrafter"/>
</dbReference>
<name>A0A8K0CMJ1_IGNLU</name>
<accession>A0A8K0CMJ1</accession>
<comment type="caution">
    <text evidence="2">The sequence shown here is derived from an EMBL/GenBank/DDBJ whole genome shotgun (WGS) entry which is preliminary data.</text>
</comment>
<keyword evidence="3" id="KW-1185">Reference proteome</keyword>
<evidence type="ECO:0000313" key="2">
    <source>
        <dbReference type="EMBL" id="KAF2886510.1"/>
    </source>
</evidence>
<dbReference type="EMBL" id="VTPC01087450">
    <property type="protein sequence ID" value="KAF2886510.1"/>
    <property type="molecule type" value="Genomic_DNA"/>
</dbReference>
<organism evidence="2 3">
    <name type="scientific">Ignelater luminosus</name>
    <name type="common">Cucubano</name>
    <name type="synonym">Pyrophorus luminosus</name>
    <dbReference type="NCBI Taxonomy" id="2038154"/>
    <lineage>
        <taxon>Eukaryota</taxon>
        <taxon>Metazoa</taxon>
        <taxon>Ecdysozoa</taxon>
        <taxon>Arthropoda</taxon>
        <taxon>Hexapoda</taxon>
        <taxon>Insecta</taxon>
        <taxon>Pterygota</taxon>
        <taxon>Neoptera</taxon>
        <taxon>Endopterygota</taxon>
        <taxon>Coleoptera</taxon>
        <taxon>Polyphaga</taxon>
        <taxon>Elateriformia</taxon>
        <taxon>Elateroidea</taxon>
        <taxon>Elateridae</taxon>
        <taxon>Agrypninae</taxon>
        <taxon>Pyrophorini</taxon>
        <taxon>Ignelater</taxon>
    </lineage>
</organism>
<dbReference type="GO" id="GO:0005829">
    <property type="term" value="C:cytosol"/>
    <property type="evidence" value="ECO:0007669"/>
    <property type="project" value="TreeGrafter"/>
</dbReference>
<dbReference type="GO" id="GO:0022008">
    <property type="term" value="P:neurogenesis"/>
    <property type="evidence" value="ECO:0007669"/>
    <property type="project" value="TreeGrafter"/>
</dbReference>
<dbReference type="PANTHER" id="PTHR45774:SF3">
    <property type="entry name" value="BTB (POZ) DOMAIN-CONTAINING 2B-RELATED"/>
    <property type="match status" value="1"/>
</dbReference>
<dbReference type="OrthoDB" id="8027374at2759"/>
<dbReference type="InterPro" id="IPR011705">
    <property type="entry name" value="BACK"/>
</dbReference>
<feature type="non-terminal residue" evidence="2">
    <location>
        <position position="1"/>
    </location>
</feature>
<dbReference type="Proteomes" id="UP000801492">
    <property type="component" value="Unassembled WGS sequence"/>
</dbReference>
<reference evidence="2" key="1">
    <citation type="submission" date="2019-08" db="EMBL/GenBank/DDBJ databases">
        <title>The genome of the North American firefly Photinus pyralis.</title>
        <authorList>
            <consortium name="Photinus pyralis genome working group"/>
            <person name="Fallon T.R."/>
            <person name="Sander Lower S.E."/>
            <person name="Weng J.-K."/>
        </authorList>
    </citation>
    <scope>NUCLEOTIDE SEQUENCE</scope>
    <source>
        <strain evidence="2">TRF0915ILg1</strain>
        <tissue evidence="2">Whole body</tissue>
    </source>
</reference>
<dbReference type="PANTHER" id="PTHR45774">
    <property type="entry name" value="BTB/POZ DOMAIN-CONTAINING"/>
    <property type="match status" value="1"/>
</dbReference>
<feature type="domain" description="BTB" evidence="1">
    <location>
        <begin position="22"/>
        <end position="91"/>
    </location>
</feature>